<gene>
    <name evidence="1" type="ORF">METZ01_LOCUS403561</name>
</gene>
<sequence length="46" mass="5079">MSMRKPAIYAKEGTVYNAKIPDVIIANPPSQHSYQFVQTTLGTPTI</sequence>
<name>A0A382VW21_9ZZZZ</name>
<dbReference type="AlphaFoldDB" id="A0A382VW21"/>
<organism evidence="1">
    <name type="scientific">marine metagenome</name>
    <dbReference type="NCBI Taxonomy" id="408172"/>
    <lineage>
        <taxon>unclassified sequences</taxon>
        <taxon>metagenomes</taxon>
        <taxon>ecological metagenomes</taxon>
    </lineage>
</organism>
<accession>A0A382VW21</accession>
<reference evidence="1" key="1">
    <citation type="submission" date="2018-05" db="EMBL/GenBank/DDBJ databases">
        <authorList>
            <person name="Lanie J.A."/>
            <person name="Ng W.-L."/>
            <person name="Kazmierczak K.M."/>
            <person name="Andrzejewski T.M."/>
            <person name="Davidsen T.M."/>
            <person name="Wayne K.J."/>
            <person name="Tettelin H."/>
            <person name="Glass J.I."/>
            <person name="Rusch D."/>
            <person name="Podicherti R."/>
            <person name="Tsui H.-C.T."/>
            <person name="Winkler M.E."/>
        </authorList>
    </citation>
    <scope>NUCLEOTIDE SEQUENCE</scope>
</reference>
<evidence type="ECO:0000313" key="1">
    <source>
        <dbReference type="EMBL" id="SVD50707.1"/>
    </source>
</evidence>
<proteinExistence type="predicted"/>
<protein>
    <submittedName>
        <fullName evidence="1">Uncharacterized protein</fullName>
    </submittedName>
</protein>
<dbReference type="EMBL" id="UINC01155071">
    <property type="protein sequence ID" value="SVD50707.1"/>
    <property type="molecule type" value="Genomic_DNA"/>
</dbReference>